<name>A0A1X2HX30_9FUNG</name>
<proteinExistence type="predicted"/>
<evidence type="ECO:0000313" key="3">
    <source>
        <dbReference type="Proteomes" id="UP000193560"/>
    </source>
</evidence>
<comment type="caution">
    <text evidence="2">The sequence shown here is derived from an EMBL/GenBank/DDBJ whole genome shotgun (WGS) entry which is preliminary data.</text>
</comment>
<evidence type="ECO:0000256" key="1">
    <source>
        <dbReference type="ARBA" id="ARBA00022679"/>
    </source>
</evidence>
<dbReference type="STRING" id="90262.A0A1X2HX30"/>
<reference evidence="2 3" key="1">
    <citation type="submission" date="2016-07" db="EMBL/GenBank/DDBJ databases">
        <title>Pervasive Adenine N6-methylation of Active Genes in Fungi.</title>
        <authorList>
            <consortium name="DOE Joint Genome Institute"/>
            <person name="Mondo S.J."/>
            <person name="Dannebaum R.O."/>
            <person name="Kuo R.C."/>
            <person name="Labutti K."/>
            <person name="Haridas S."/>
            <person name="Kuo A."/>
            <person name="Salamov A."/>
            <person name="Ahrendt S.R."/>
            <person name="Lipzen A."/>
            <person name="Sullivan W."/>
            <person name="Andreopoulos W.B."/>
            <person name="Clum A."/>
            <person name="Lindquist E."/>
            <person name="Daum C."/>
            <person name="Ramamoorthy G.K."/>
            <person name="Gryganskyi A."/>
            <person name="Culley D."/>
            <person name="Magnuson J.K."/>
            <person name="James T.Y."/>
            <person name="O'Malley M.A."/>
            <person name="Stajich J.E."/>
            <person name="Spatafora J.W."/>
            <person name="Visel A."/>
            <person name="Grigoriev I.V."/>
        </authorList>
    </citation>
    <scope>NUCLEOTIDE SEQUENCE [LARGE SCALE GENOMIC DNA]</scope>
    <source>
        <strain evidence="2 3">NRRL 1336</strain>
    </source>
</reference>
<dbReference type="Gene3D" id="3.30.559.10">
    <property type="entry name" value="Chloramphenicol acetyltransferase-like domain"/>
    <property type="match status" value="2"/>
</dbReference>
<protein>
    <submittedName>
        <fullName evidence="2">Transferase</fullName>
    </submittedName>
</protein>
<dbReference type="AlphaFoldDB" id="A0A1X2HX30"/>
<dbReference type="EMBL" id="MCGE01000052">
    <property type="protein sequence ID" value="ORZ04250.1"/>
    <property type="molecule type" value="Genomic_DNA"/>
</dbReference>
<accession>A0A1X2HX30</accession>
<sequence>MTTVETSTIYPTNKHHLPSPPSVITLHGLDLLSAPIQIHNHRFFHAPSSTTFADIIDTLKASLAEALEFYPPVTGTVLTNDENGDVYISLADKDILGTPFLVDIKPTAYDGDKEDLSPRTDAVLPPLTSSLAVKVTQFSCGTIAVASSINHQVTDLRGFLDFLEVWAKIARGEPIDLTAIPQDWAHQPGRFFSGLANDDSKMASPPFTALPHLVTGPPAFLLVSSAVTRWKLTKSATEQLKHDFSSQLAGSTCQNEQQWISSGDAIAALVSGAITRARQQGNVTRLDGRSSEGSETEAIAMAADGRDRAPNRNMANGHYFGNFNPLWSAATSRADLSTATCEAGARVALAIRTALKKQLSPEAIANKIAFFEQPELTHPRPGRISWAADIILTNWCRFDLQGPAMDLGWGSPFHATPSTGGVFPPGYSLMTMNKASGDIFMLITVEADAEKYLISDSLLTSYASLDPAHTN</sequence>
<dbReference type="PANTHER" id="PTHR31642:SF310">
    <property type="entry name" value="FATTY ALCOHOL:CAFFEOYL-COA ACYLTRANSFERASE"/>
    <property type="match status" value="1"/>
</dbReference>
<dbReference type="PANTHER" id="PTHR31642">
    <property type="entry name" value="TRICHOTHECENE 3-O-ACETYLTRANSFERASE"/>
    <property type="match status" value="1"/>
</dbReference>
<keyword evidence="1 2" id="KW-0808">Transferase</keyword>
<organism evidence="2 3">
    <name type="scientific">Absidia repens</name>
    <dbReference type="NCBI Taxonomy" id="90262"/>
    <lineage>
        <taxon>Eukaryota</taxon>
        <taxon>Fungi</taxon>
        <taxon>Fungi incertae sedis</taxon>
        <taxon>Mucoromycota</taxon>
        <taxon>Mucoromycotina</taxon>
        <taxon>Mucoromycetes</taxon>
        <taxon>Mucorales</taxon>
        <taxon>Cunninghamellaceae</taxon>
        <taxon>Absidia</taxon>
    </lineage>
</organism>
<dbReference type="InterPro" id="IPR050317">
    <property type="entry name" value="Plant_Fungal_Acyltransferase"/>
</dbReference>
<dbReference type="Pfam" id="PF02458">
    <property type="entry name" value="Transferase"/>
    <property type="match status" value="1"/>
</dbReference>
<dbReference type="GO" id="GO:0016747">
    <property type="term" value="F:acyltransferase activity, transferring groups other than amino-acyl groups"/>
    <property type="evidence" value="ECO:0007669"/>
    <property type="project" value="TreeGrafter"/>
</dbReference>
<dbReference type="OrthoDB" id="1862401at2759"/>
<evidence type="ECO:0000313" key="2">
    <source>
        <dbReference type="EMBL" id="ORZ04250.1"/>
    </source>
</evidence>
<dbReference type="Proteomes" id="UP000193560">
    <property type="component" value="Unassembled WGS sequence"/>
</dbReference>
<dbReference type="InterPro" id="IPR023213">
    <property type="entry name" value="CAT-like_dom_sf"/>
</dbReference>
<keyword evidence="3" id="KW-1185">Reference proteome</keyword>
<gene>
    <name evidence="2" type="ORF">BCR42DRAFT_497080</name>
</gene>